<feature type="compositionally biased region" description="Polar residues" evidence="1">
    <location>
        <begin position="125"/>
        <end position="134"/>
    </location>
</feature>
<feature type="compositionally biased region" description="Polar residues" evidence="1">
    <location>
        <begin position="212"/>
        <end position="222"/>
    </location>
</feature>
<feature type="compositionally biased region" description="Low complexity" evidence="1">
    <location>
        <begin position="460"/>
        <end position="469"/>
    </location>
</feature>
<feature type="compositionally biased region" description="Basic and acidic residues" evidence="1">
    <location>
        <begin position="818"/>
        <end position="828"/>
    </location>
</feature>
<dbReference type="EMBL" id="JAGRRH010000026">
    <property type="protein sequence ID" value="KAG7341253.1"/>
    <property type="molecule type" value="Genomic_DNA"/>
</dbReference>
<feature type="compositionally biased region" description="Basic and acidic residues" evidence="1">
    <location>
        <begin position="50"/>
        <end position="62"/>
    </location>
</feature>
<feature type="region of interest" description="Disordered" evidence="1">
    <location>
        <begin position="460"/>
        <end position="479"/>
    </location>
</feature>
<feature type="compositionally biased region" description="Polar residues" evidence="1">
    <location>
        <begin position="933"/>
        <end position="949"/>
    </location>
</feature>
<feature type="compositionally biased region" description="Basic and acidic residues" evidence="1">
    <location>
        <begin position="138"/>
        <end position="151"/>
    </location>
</feature>
<sequence length="1073" mass="116716">MLSSPSDSAHAAAAIRLQSFVRGFQTRIKVSNMLDKLIQDIIKMQQQQQRRHEEASHHKDAAESPQIADQQPKEKELSEQRQEKDEPNRTDLLQAEESSPQTQQSDLVEEVQPLPEPMKQDRETTAAQGKSSPIKSRPSADPKVGDVDVTKELQSIWTTLDEEETHQRNNVETEIASPERFPPTKNVSEEKKEETVERPSPDGTLPAKTIRATRTSTLSETKQAPAPISLTRSSNIAPHPIAALSPSNSSWNKGPKPTPAAFAESMTSTAASPTVASIRDRKKAFWSAASKPTVVTSARKFQINHDEQDHARSPLPKDNSMSKQPFVTNRYQPATQMSKMPAQTNDAPATGGIEAPPLANSKKFAPPMTPGTENSKTVQPIMKKEPSPKSVLNRYPVANCSNRSIGNTSGQLKKEPSLKIVDNSSPSAVISSSNPSIDRAKPQLVKDSSSNSVLNRYNAAATSNNSSSTKPAMNKEPSTKSVLNRYNTASTASSPSPSRPTDFPRQRSKKLVWHPYGNDHDKPKIESAPSPKSTEFPRQQSQQLGFHPYRDSSDKLTNSLAHEKTDNITLPNATSKVIGSQTTNKSLPSENTTAFKESVPEADTPNTGNKAATDTPSTNGVGNRYQPETSITRESAYPVPDRQEKEVSSRSVMSRYSPVASTVNDTKSTTSTSSGLVLNRYNPSTSNLNSTGGSSRNIVLPVKRRKNKMAWCVFGEQTKSTPKFGRQEPGKDSKRISSEERDKDTNEKGGQMDVANVTVEEDTGVETVEVSVAKDVAASNATEAKEGSLSNSMKDTDDIVPASNTAMSDDPLKACLDAAKEDSLETKESPSSNELEAFPENDPTGKSEKPQDPEKKLLGADEEEDKEVAKQESTITEDLEQEDVVAALANETGPKDDMKTMAPLTLTDSDPKRVIETKSFKVVFDNLGVDSNAPITGNSQVSENKNAPNGSEAGNDDMTTAEQDGNVGEESEDAVPMAASLDVLDRANGMPPPRKPETSPNANCSVRFDDSFNVVHGYETDVAAEHTDRLPLWWMKGVPHDILRDDDMDSNIDIEYSPPPPAAAAETNTLIEQ</sequence>
<feature type="region of interest" description="Disordered" evidence="1">
    <location>
        <begin position="297"/>
        <end position="453"/>
    </location>
</feature>
<evidence type="ECO:0000313" key="3">
    <source>
        <dbReference type="Proteomes" id="UP000693970"/>
    </source>
</evidence>
<feature type="region of interest" description="Disordered" evidence="1">
    <location>
        <begin position="985"/>
        <end position="1004"/>
    </location>
</feature>
<feature type="compositionally biased region" description="Polar residues" evidence="1">
    <location>
        <begin position="579"/>
        <end position="595"/>
    </location>
</feature>
<feature type="region of interest" description="Disordered" evidence="1">
    <location>
        <begin position="487"/>
        <end position="555"/>
    </location>
</feature>
<feature type="compositionally biased region" description="Low complexity" evidence="1">
    <location>
        <begin position="684"/>
        <end position="694"/>
    </location>
</feature>
<evidence type="ECO:0000313" key="2">
    <source>
        <dbReference type="EMBL" id="KAG7341253.1"/>
    </source>
</evidence>
<feature type="region of interest" description="Disordered" evidence="1">
    <location>
        <begin position="1054"/>
        <end position="1073"/>
    </location>
</feature>
<feature type="compositionally biased region" description="Basic and acidic residues" evidence="1">
    <location>
        <begin position="187"/>
        <end position="200"/>
    </location>
</feature>
<gene>
    <name evidence="2" type="ORF">IV203_023204</name>
</gene>
<accession>A0A9K3KDZ2</accession>
<name>A0A9K3KDZ2_9STRA</name>
<feature type="region of interest" description="Disordered" evidence="1">
    <location>
        <begin position="928"/>
        <end position="974"/>
    </location>
</feature>
<protein>
    <submittedName>
        <fullName evidence="2">Uncharacterized protein</fullName>
    </submittedName>
</protein>
<feature type="compositionally biased region" description="Polar residues" evidence="1">
    <location>
        <begin position="265"/>
        <end position="275"/>
    </location>
</feature>
<proteinExistence type="predicted"/>
<feature type="region of interest" description="Disordered" evidence="1">
    <location>
        <begin position="720"/>
        <end position="904"/>
    </location>
</feature>
<feature type="compositionally biased region" description="Basic and acidic residues" evidence="1">
    <location>
        <begin position="843"/>
        <end position="859"/>
    </location>
</feature>
<reference evidence="2" key="1">
    <citation type="journal article" date="2021" name="Sci. Rep.">
        <title>Diploid genomic architecture of Nitzschia inconspicua, an elite biomass production diatom.</title>
        <authorList>
            <person name="Oliver A."/>
            <person name="Podell S."/>
            <person name="Pinowska A."/>
            <person name="Traller J.C."/>
            <person name="Smith S.R."/>
            <person name="McClure R."/>
            <person name="Beliaev A."/>
            <person name="Bohutskyi P."/>
            <person name="Hill E.A."/>
            <person name="Rabines A."/>
            <person name="Zheng H."/>
            <person name="Allen L.Z."/>
            <person name="Kuo A."/>
            <person name="Grigoriev I.V."/>
            <person name="Allen A.E."/>
            <person name="Hazlebeck D."/>
            <person name="Allen E.E."/>
        </authorList>
    </citation>
    <scope>NUCLEOTIDE SEQUENCE</scope>
    <source>
        <strain evidence="2">Hildebrandi</strain>
    </source>
</reference>
<dbReference type="AlphaFoldDB" id="A0A9K3KDZ2"/>
<feature type="compositionally biased region" description="Polar residues" evidence="1">
    <location>
        <begin position="319"/>
        <end position="347"/>
    </location>
</feature>
<feature type="compositionally biased region" description="Basic and acidic residues" evidence="1">
    <location>
        <begin position="725"/>
        <end position="747"/>
    </location>
</feature>
<feature type="compositionally biased region" description="Polar residues" evidence="1">
    <location>
        <begin position="530"/>
        <end position="544"/>
    </location>
</feature>
<feature type="compositionally biased region" description="Polar residues" evidence="1">
    <location>
        <begin position="604"/>
        <end position="626"/>
    </location>
</feature>
<dbReference type="PROSITE" id="PS50096">
    <property type="entry name" value="IQ"/>
    <property type="match status" value="1"/>
</dbReference>
<feature type="region of interest" description="Disordered" evidence="1">
    <location>
        <begin position="579"/>
        <end position="626"/>
    </location>
</feature>
<feature type="region of interest" description="Disordered" evidence="1">
    <location>
        <begin position="45"/>
        <end position="276"/>
    </location>
</feature>
<feature type="compositionally biased region" description="Polar residues" evidence="1">
    <location>
        <begin position="399"/>
        <end position="411"/>
    </location>
</feature>
<feature type="compositionally biased region" description="Basic and acidic residues" evidence="1">
    <location>
        <begin position="71"/>
        <end position="89"/>
    </location>
</feature>
<dbReference type="Proteomes" id="UP000693970">
    <property type="component" value="Unassembled WGS sequence"/>
</dbReference>
<feature type="compositionally biased region" description="Basic and acidic residues" evidence="1">
    <location>
        <begin position="303"/>
        <end position="312"/>
    </location>
</feature>
<keyword evidence="3" id="KW-1185">Reference proteome</keyword>
<reference evidence="2" key="2">
    <citation type="submission" date="2021-04" db="EMBL/GenBank/DDBJ databases">
        <authorList>
            <person name="Podell S."/>
        </authorList>
    </citation>
    <scope>NUCLEOTIDE SEQUENCE</scope>
    <source>
        <strain evidence="2">Hildebrandi</strain>
    </source>
</reference>
<feature type="region of interest" description="Disordered" evidence="1">
    <location>
        <begin position="658"/>
        <end position="694"/>
    </location>
</feature>
<feature type="compositionally biased region" description="Polar residues" evidence="1">
    <location>
        <begin position="96"/>
        <end position="106"/>
    </location>
</feature>
<evidence type="ECO:0000256" key="1">
    <source>
        <dbReference type="SAM" id="MobiDB-lite"/>
    </source>
</evidence>
<feature type="compositionally biased region" description="Low complexity" evidence="1">
    <location>
        <begin position="421"/>
        <end position="437"/>
    </location>
</feature>
<organism evidence="2 3">
    <name type="scientific">Nitzschia inconspicua</name>
    <dbReference type="NCBI Taxonomy" id="303405"/>
    <lineage>
        <taxon>Eukaryota</taxon>
        <taxon>Sar</taxon>
        <taxon>Stramenopiles</taxon>
        <taxon>Ochrophyta</taxon>
        <taxon>Bacillariophyta</taxon>
        <taxon>Bacillariophyceae</taxon>
        <taxon>Bacillariophycidae</taxon>
        <taxon>Bacillariales</taxon>
        <taxon>Bacillariaceae</taxon>
        <taxon>Nitzschia</taxon>
    </lineage>
</organism>
<feature type="compositionally biased region" description="Polar residues" evidence="1">
    <location>
        <begin position="658"/>
        <end position="676"/>
    </location>
</feature>
<comment type="caution">
    <text evidence="2">The sequence shown here is derived from an EMBL/GenBank/DDBJ whole genome shotgun (WGS) entry which is preliminary data.</text>
</comment>